<dbReference type="PANTHER" id="PTHR35010">
    <property type="entry name" value="BLL4672 PROTEIN-RELATED"/>
    <property type="match status" value="1"/>
</dbReference>
<keyword evidence="3" id="KW-1185">Reference proteome</keyword>
<accession>A0ABP8W9M0</accession>
<dbReference type="SUPFAM" id="SSF47413">
    <property type="entry name" value="lambda repressor-like DNA-binding domains"/>
    <property type="match status" value="1"/>
</dbReference>
<dbReference type="Gene3D" id="3.30.450.180">
    <property type="match status" value="1"/>
</dbReference>
<dbReference type="InterPro" id="IPR041413">
    <property type="entry name" value="MLTR_LBD"/>
</dbReference>
<evidence type="ECO:0000313" key="2">
    <source>
        <dbReference type="EMBL" id="GAA4684786.1"/>
    </source>
</evidence>
<dbReference type="InterPro" id="IPR010982">
    <property type="entry name" value="Lambda_DNA-bd_dom_sf"/>
</dbReference>
<dbReference type="InterPro" id="IPR001387">
    <property type="entry name" value="Cro/C1-type_HTH"/>
</dbReference>
<dbReference type="EMBL" id="BAABLM010000010">
    <property type="protein sequence ID" value="GAA4684786.1"/>
    <property type="molecule type" value="Genomic_DNA"/>
</dbReference>
<comment type="caution">
    <text evidence="2">The sequence shown here is derived from an EMBL/GenBank/DDBJ whole genome shotgun (WGS) entry which is preliminary data.</text>
</comment>
<name>A0ABP8W9M0_9MICO</name>
<dbReference type="Gene3D" id="1.10.260.40">
    <property type="entry name" value="lambda repressor-like DNA-binding domains"/>
    <property type="match status" value="1"/>
</dbReference>
<dbReference type="Pfam" id="PF17765">
    <property type="entry name" value="MLTR_LBD"/>
    <property type="match status" value="1"/>
</dbReference>
<evidence type="ECO:0000259" key="1">
    <source>
        <dbReference type="SMART" id="SM00530"/>
    </source>
</evidence>
<dbReference type="PANTHER" id="PTHR35010:SF2">
    <property type="entry name" value="BLL4672 PROTEIN"/>
    <property type="match status" value="1"/>
</dbReference>
<feature type="domain" description="HTH cro/C1-type" evidence="1">
    <location>
        <begin position="11"/>
        <end position="83"/>
    </location>
</feature>
<sequence>MSARARQIGDFLRARRAGLSPTDVSLPESGSPRRVPGLRREEVAHLAAISVDYLTRLEQGRVAASTAVIATLGVALRLGHDDRTYLSRLLRPTTGAATRSAPSEIRPALRRLLDQLSETPALLLGNRMDILAWNECATALYLDFEALPLEQRNYVWLLFTHPAMRALHLEWEHDARSCVAALRMESSRSPEDPQLEALVDRLSTHSRDFARWWAEHRVSSATYGSKQYRHPLVGRLALDCDLWGGSEDDGQRLMVLTAESGTPSADALRLLTSWDRTVPAP</sequence>
<dbReference type="SMART" id="SM00530">
    <property type="entry name" value="HTH_XRE"/>
    <property type="match status" value="1"/>
</dbReference>
<evidence type="ECO:0000313" key="3">
    <source>
        <dbReference type="Proteomes" id="UP001501295"/>
    </source>
</evidence>
<organism evidence="2 3">
    <name type="scientific">Frondihabitans cladoniiphilus</name>
    <dbReference type="NCBI Taxonomy" id="715785"/>
    <lineage>
        <taxon>Bacteria</taxon>
        <taxon>Bacillati</taxon>
        <taxon>Actinomycetota</taxon>
        <taxon>Actinomycetes</taxon>
        <taxon>Micrococcales</taxon>
        <taxon>Microbacteriaceae</taxon>
        <taxon>Frondihabitans</taxon>
    </lineage>
</organism>
<reference evidence="3" key="1">
    <citation type="journal article" date="2019" name="Int. J. Syst. Evol. Microbiol.">
        <title>The Global Catalogue of Microorganisms (GCM) 10K type strain sequencing project: providing services to taxonomists for standard genome sequencing and annotation.</title>
        <authorList>
            <consortium name="The Broad Institute Genomics Platform"/>
            <consortium name="The Broad Institute Genome Sequencing Center for Infectious Disease"/>
            <person name="Wu L."/>
            <person name="Ma J."/>
        </authorList>
    </citation>
    <scope>NUCLEOTIDE SEQUENCE [LARGE SCALE GENOMIC DNA]</scope>
    <source>
        <strain evidence="3">JCM 18956</strain>
    </source>
</reference>
<dbReference type="Pfam" id="PF13560">
    <property type="entry name" value="HTH_31"/>
    <property type="match status" value="1"/>
</dbReference>
<gene>
    <name evidence="2" type="ORF">GCM10025780_33720</name>
</gene>
<protein>
    <submittedName>
        <fullName evidence="2">Helix-turn-helix domain-containing protein</fullName>
    </submittedName>
</protein>
<dbReference type="Proteomes" id="UP001501295">
    <property type="component" value="Unassembled WGS sequence"/>
</dbReference>
<proteinExistence type="predicted"/>